<dbReference type="Gene3D" id="3.30.2000.30">
    <property type="match status" value="1"/>
</dbReference>
<evidence type="ECO:0000313" key="2">
    <source>
        <dbReference type="Proteomes" id="UP000531251"/>
    </source>
</evidence>
<evidence type="ECO:0000313" key="1">
    <source>
        <dbReference type="EMBL" id="NJB95823.1"/>
    </source>
</evidence>
<reference evidence="1 2" key="1">
    <citation type="submission" date="2020-03" db="EMBL/GenBank/DDBJ databases">
        <title>Genomic Encyclopedia of Type Strains, Phase IV (KMG-IV): sequencing the most valuable type-strain genomes for metagenomic binning, comparative biology and taxonomic classification.</title>
        <authorList>
            <person name="Goeker M."/>
        </authorList>
    </citation>
    <scope>NUCLEOTIDE SEQUENCE [LARGE SCALE GENOMIC DNA]</scope>
    <source>
        <strain evidence="1 2">DSM 7225</strain>
    </source>
</reference>
<dbReference type="AlphaFoldDB" id="A0A7X6BAW0"/>
<dbReference type="InterPro" id="IPR053745">
    <property type="entry name" value="Viral_Tail_Comp_sf"/>
</dbReference>
<dbReference type="Proteomes" id="UP000531251">
    <property type="component" value="Unassembled WGS sequence"/>
</dbReference>
<accession>A0A7X6BAW0</accession>
<dbReference type="RefSeq" id="WP_125974703.1">
    <property type="nucleotide sequence ID" value="NZ_BAAADY010000035.1"/>
</dbReference>
<dbReference type="InterPro" id="IPR021508">
    <property type="entry name" value="Gp17-like"/>
</dbReference>
<organism evidence="1 2">
    <name type="scientific">Sphingomonas trueperi</name>
    <dbReference type="NCBI Taxonomy" id="53317"/>
    <lineage>
        <taxon>Bacteria</taxon>
        <taxon>Pseudomonadati</taxon>
        <taxon>Pseudomonadota</taxon>
        <taxon>Alphaproteobacteria</taxon>
        <taxon>Sphingomonadales</taxon>
        <taxon>Sphingomonadaceae</taxon>
        <taxon>Sphingomonas</taxon>
    </lineage>
</organism>
<evidence type="ECO:0008006" key="3">
    <source>
        <dbReference type="Google" id="ProtNLM"/>
    </source>
</evidence>
<dbReference type="Pfam" id="PF11367">
    <property type="entry name" value="Tail_completion_gp17"/>
    <property type="match status" value="1"/>
</dbReference>
<comment type="caution">
    <text evidence="1">The sequence shown here is derived from an EMBL/GenBank/DDBJ whole genome shotgun (WGS) entry which is preliminary data.</text>
</comment>
<protein>
    <recommendedName>
        <fullName evidence="3">DUF3168 domain-containing protein</fullName>
    </recommendedName>
</protein>
<dbReference type="EMBL" id="JAATJB010000001">
    <property type="protein sequence ID" value="NJB95823.1"/>
    <property type="molecule type" value="Genomic_DNA"/>
</dbReference>
<name>A0A7X6BAW0_9SPHN</name>
<keyword evidence="2" id="KW-1185">Reference proteome</keyword>
<sequence length="133" mass="14043">MSPQEAITAAMRAVLTGTGALSAPVNGVFDAPPQRAVRPYLLVDEAILTDWSTKDQDGREVRTAVLVRDSGATRQRVRALAADVEAAIAAMPAALGGGWRIVSRVLVRTRVVDEGASGVTAVVEHRVRMLRGG</sequence>
<proteinExistence type="predicted"/>
<gene>
    <name evidence="1" type="ORF">GGR89_000115</name>
</gene>